<feature type="coiled-coil region" evidence="1">
    <location>
        <begin position="202"/>
        <end position="253"/>
    </location>
</feature>
<dbReference type="EMBL" id="HBIM01002507">
    <property type="protein sequence ID" value="CAE0404003.1"/>
    <property type="molecule type" value="Transcribed_RNA"/>
</dbReference>
<keyword evidence="1" id="KW-0175">Coiled coil</keyword>
<feature type="compositionally biased region" description="Acidic residues" evidence="2">
    <location>
        <begin position="329"/>
        <end position="347"/>
    </location>
</feature>
<evidence type="ECO:0000256" key="1">
    <source>
        <dbReference type="SAM" id="Coils"/>
    </source>
</evidence>
<accession>A0A7S3P3F9</accession>
<feature type="region of interest" description="Disordered" evidence="2">
    <location>
        <begin position="1"/>
        <end position="58"/>
    </location>
</feature>
<dbReference type="SUPFAM" id="SSF103657">
    <property type="entry name" value="BAR/IMD domain-like"/>
    <property type="match status" value="1"/>
</dbReference>
<name>A0A7S3P3F9_9STRA</name>
<evidence type="ECO:0008006" key="4">
    <source>
        <dbReference type="Google" id="ProtNLM"/>
    </source>
</evidence>
<dbReference type="InterPro" id="IPR027267">
    <property type="entry name" value="AH/BAR_dom_sf"/>
</dbReference>
<dbReference type="CDD" id="cd07307">
    <property type="entry name" value="BAR"/>
    <property type="match status" value="1"/>
</dbReference>
<dbReference type="AlphaFoldDB" id="A0A7S3P3F9"/>
<feature type="region of interest" description="Disordered" evidence="2">
    <location>
        <begin position="328"/>
        <end position="347"/>
    </location>
</feature>
<reference evidence="3" key="1">
    <citation type="submission" date="2021-01" db="EMBL/GenBank/DDBJ databases">
        <authorList>
            <person name="Corre E."/>
            <person name="Pelletier E."/>
            <person name="Niang G."/>
            <person name="Scheremetjew M."/>
            <person name="Finn R."/>
            <person name="Kale V."/>
            <person name="Holt S."/>
            <person name="Cochrane G."/>
            <person name="Meng A."/>
            <person name="Brown T."/>
            <person name="Cohen L."/>
        </authorList>
    </citation>
    <scope>NUCLEOTIDE SEQUENCE</scope>
    <source>
        <strain evidence="3">CCMP127</strain>
    </source>
</reference>
<gene>
    <name evidence="3" type="ORF">ACOF00016_LOCUS2186</name>
</gene>
<evidence type="ECO:0000313" key="3">
    <source>
        <dbReference type="EMBL" id="CAE0404003.1"/>
    </source>
</evidence>
<proteinExistence type="predicted"/>
<evidence type="ECO:0000256" key="2">
    <source>
        <dbReference type="SAM" id="MobiDB-lite"/>
    </source>
</evidence>
<sequence length="347" mass="38836">MPLFGKKKKAETSAEEGGKGDASSPEAAKHEKKKSTPSSAEKAGPSRRTVAKPTSEVKQKNTQVLYRLNYAVKQHPNEPSRSAELVPLTKEFEYMRKNIRSLLTATKKYQKAMGEVAKARSEVYGCTAKIAEGTPLADVLASKKVVLGESLVTLDGKLIKADEQASEDYQGKIIDYVTEWEAILTKKIESELKYTQKQAKNLKHYEMKVEKLRKTVAAKEEKGKPTPQMTEKLARNEEKLKETHEEYEKTATKTCHLLEEATKKGWKDFHPLVQAMLVWESNRAADEQALFKQVDDIKNKVAHLAERLDGPLPAEAFVEVVLVSRLTTDSDDLENSGDSEASDEELD</sequence>
<feature type="compositionally biased region" description="Basic and acidic residues" evidence="2">
    <location>
        <begin position="10"/>
        <end position="19"/>
    </location>
</feature>
<organism evidence="3">
    <name type="scientific">Amphora coffeiformis</name>
    <dbReference type="NCBI Taxonomy" id="265554"/>
    <lineage>
        <taxon>Eukaryota</taxon>
        <taxon>Sar</taxon>
        <taxon>Stramenopiles</taxon>
        <taxon>Ochrophyta</taxon>
        <taxon>Bacillariophyta</taxon>
        <taxon>Bacillariophyceae</taxon>
        <taxon>Bacillariophycidae</taxon>
        <taxon>Thalassiophysales</taxon>
        <taxon>Catenulaceae</taxon>
        <taxon>Amphora</taxon>
    </lineage>
</organism>
<protein>
    <recommendedName>
        <fullName evidence="4">BAR domain-containing protein</fullName>
    </recommendedName>
</protein>
<dbReference type="Gene3D" id="1.20.1270.60">
    <property type="entry name" value="Arfaptin homology (AH) domain/BAR domain"/>
    <property type="match status" value="1"/>
</dbReference>